<dbReference type="AlphaFoldDB" id="A0A0A9AER2"/>
<name>A0A0A9AER2_ARUDO</name>
<proteinExistence type="predicted"/>
<reference evidence="1" key="1">
    <citation type="submission" date="2014-09" db="EMBL/GenBank/DDBJ databases">
        <authorList>
            <person name="Magalhaes I.L.F."/>
            <person name="Oliveira U."/>
            <person name="Santos F.R."/>
            <person name="Vidigal T.H.D.A."/>
            <person name="Brescovit A.D."/>
            <person name="Santos A.J."/>
        </authorList>
    </citation>
    <scope>NUCLEOTIDE SEQUENCE</scope>
    <source>
        <tissue evidence="1">Shoot tissue taken approximately 20 cm above the soil surface</tissue>
    </source>
</reference>
<protein>
    <submittedName>
        <fullName evidence="1">Uncharacterized protein</fullName>
    </submittedName>
</protein>
<evidence type="ECO:0000313" key="1">
    <source>
        <dbReference type="EMBL" id="JAD50119.1"/>
    </source>
</evidence>
<accession>A0A0A9AER2</accession>
<dbReference type="EMBL" id="GBRH01247776">
    <property type="protein sequence ID" value="JAD50119.1"/>
    <property type="molecule type" value="Transcribed_RNA"/>
</dbReference>
<reference evidence="1" key="2">
    <citation type="journal article" date="2015" name="Data Brief">
        <title>Shoot transcriptome of the giant reed, Arundo donax.</title>
        <authorList>
            <person name="Barrero R.A."/>
            <person name="Guerrero F.D."/>
            <person name="Moolhuijzen P."/>
            <person name="Goolsby J.A."/>
            <person name="Tidwell J."/>
            <person name="Bellgard S.E."/>
            <person name="Bellgard M.I."/>
        </authorList>
    </citation>
    <scope>NUCLEOTIDE SEQUENCE</scope>
    <source>
        <tissue evidence="1">Shoot tissue taken approximately 20 cm above the soil surface</tissue>
    </source>
</reference>
<sequence>MTTSQAQASLHCAHVYVLSSPCVH</sequence>
<organism evidence="1">
    <name type="scientific">Arundo donax</name>
    <name type="common">Giant reed</name>
    <name type="synonym">Donax arundinaceus</name>
    <dbReference type="NCBI Taxonomy" id="35708"/>
    <lineage>
        <taxon>Eukaryota</taxon>
        <taxon>Viridiplantae</taxon>
        <taxon>Streptophyta</taxon>
        <taxon>Embryophyta</taxon>
        <taxon>Tracheophyta</taxon>
        <taxon>Spermatophyta</taxon>
        <taxon>Magnoliopsida</taxon>
        <taxon>Liliopsida</taxon>
        <taxon>Poales</taxon>
        <taxon>Poaceae</taxon>
        <taxon>PACMAD clade</taxon>
        <taxon>Arundinoideae</taxon>
        <taxon>Arundineae</taxon>
        <taxon>Arundo</taxon>
    </lineage>
</organism>